<dbReference type="EMBL" id="JACHKY010000008">
    <property type="protein sequence ID" value="MBB4799780.1"/>
    <property type="molecule type" value="Genomic_DNA"/>
</dbReference>
<dbReference type="AlphaFoldDB" id="A0A7W7ISM1"/>
<dbReference type="EC" id="1.1.1.175" evidence="3"/>
<protein>
    <recommendedName>
        <fullName evidence="4">D-xylose 1-dehydrogenase</fullName>
        <ecNumber evidence="3">1.1.1.175</ecNumber>
    </recommendedName>
</protein>
<dbReference type="RefSeq" id="WP_184273682.1">
    <property type="nucleotide sequence ID" value="NZ_JACHKY010000008.1"/>
</dbReference>
<name>A0A7W7ISM1_9CAUL</name>
<gene>
    <name evidence="5" type="ORF">HNP32_003541</name>
</gene>
<dbReference type="Proteomes" id="UP000539957">
    <property type="component" value="Unassembled WGS sequence"/>
</dbReference>
<evidence type="ECO:0000313" key="5">
    <source>
        <dbReference type="EMBL" id="MBB4799780.1"/>
    </source>
</evidence>
<keyword evidence="6" id="KW-1185">Reference proteome</keyword>
<organism evidence="5 6">
    <name type="scientific">Brevundimonas bullata</name>
    <dbReference type="NCBI Taxonomy" id="13160"/>
    <lineage>
        <taxon>Bacteria</taxon>
        <taxon>Pseudomonadati</taxon>
        <taxon>Pseudomonadota</taxon>
        <taxon>Alphaproteobacteria</taxon>
        <taxon>Caulobacterales</taxon>
        <taxon>Caulobacteraceae</taxon>
        <taxon>Brevundimonas</taxon>
    </lineage>
</organism>
<dbReference type="PANTHER" id="PTHR42760:SF133">
    <property type="entry name" value="3-OXOACYL-[ACYL-CARRIER-PROTEIN] REDUCTASE"/>
    <property type="match status" value="1"/>
</dbReference>
<dbReference type="GO" id="GO:0047838">
    <property type="term" value="F:D-xylose 1-dehydrogenase (NAD+) activity"/>
    <property type="evidence" value="ECO:0007669"/>
    <property type="project" value="UniProtKB-EC"/>
</dbReference>
<proteinExistence type="inferred from homology"/>
<dbReference type="Gene3D" id="3.40.50.720">
    <property type="entry name" value="NAD(P)-binding Rossmann-like Domain"/>
    <property type="match status" value="1"/>
</dbReference>
<evidence type="ECO:0000256" key="1">
    <source>
        <dbReference type="ARBA" id="ARBA00006484"/>
    </source>
</evidence>
<dbReference type="InterPro" id="IPR020904">
    <property type="entry name" value="Sc_DH/Rdtase_CS"/>
</dbReference>
<keyword evidence="2" id="KW-0560">Oxidoreductase</keyword>
<dbReference type="CDD" id="cd05233">
    <property type="entry name" value="SDR_c"/>
    <property type="match status" value="1"/>
</dbReference>
<dbReference type="InterPro" id="IPR002347">
    <property type="entry name" value="SDR_fam"/>
</dbReference>
<dbReference type="PROSITE" id="PS00061">
    <property type="entry name" value="ADH_SHORT"/>
    <property type="match status" value="1"/>
</dbReference>
<dbReference type="PRINTS" id="PR00081">
    <property type="entry name" value="GDHRDH"/>
</dbReference>
<accession>A0A7W7ISM1</accession>
<dbReference type="GO" id="GO:0006633">
    <property type="term" value="P:fatty acid biosynthetic process"/>
    <property type="evidence" value="ECO:0007669"/>
    <property type="project" value="TreeGrafter"/>
</dbReference>
<dbReference type="GO" id="GO:0048038">
    <property type="term" value="F:quinone binding"/>
    <property type="evidence" value="ECO:0007669"/>
    <property type="project" value="TreeGrafter"/>
</dbReference>
<dbReference type="Pfam" id="PF13561">
    <property type="entry name" value="adh_short_C2"/>
    <property type="match status" value="1"/>
</dbReference>
<dbReference type="SUPFAM" id="SSF51735">
    <property type="entry name" value="NAD(P)-binding Rossmann-fold domains"/>
    <property type="match status" value="1"/>
</dbReference>
<evidence type="ECO:0000256" key="4">
    <source>
        <dbReference type="ARBA" id="ARBA00069939"/>
    </source>
</evidence>
<evidence type="ECO:0000256" key="2">
    <source>
        <dbReference type="ARBA" id="ARBA00023002"/>
    </source>
</evidence>
<dbReference type="FunFam" id="3.40.50.720:FF:000084">
    <property type="entry name" value="Short-chain dehydrogenase reductase"/>
    <property type="match status" value="1"/>
</dbReference>
<dbReference type="InterPro" id="IPR036291">
    <property type="entry name" value="NAD(P)-bd_dom_sf"/>
</dbReference>
<sequence>MTPSLSPDPASDRFKGRVAVVTGAGGGIGRAAALLLARQGALVALNDLNPDLAAAAVSGIEAAGGRALALPGDAADEAFAAEAVADVMRVCGRIDVLVNNVGISVVAPAEDFIAWDRVVRTNLYSQFYWSREVAKAAMIPAGRGAIVNVASIAGLAAVPNQIGYVVSKHGVVGLTRSLAVEWGRHGIRVNCVCPGITATDLTTGASGMDPERLRARIARVPLGRMGEAEEQAQAIAYLASDEAGYVSGLIMNADGGQLALHSGVMT</sequence>
<reference evidence="5 6" key="1">
    <citation type="submission" date="2020-08" db="EMBL/GenBank/DDBJ databases">
        <title>Functional genomics of gut bacteria from endangered species of beetles.</title>
        <authorList>
            <person name="Carlos-Shanley C."/>
        </authorList>
    </citation>
    <scope>NUCLEOTIDE SEQUENCE [LARGE SCALE GENOMIC DNA]</scope>
    <source>
        <strain evidence="5 6">S00123</strain>
    </source>
</reference>
<evidence type="ECO:0000256" key="3">
    <source>
        <dbReference type="ARBA" id="ARBA00066641"/>
    </source>
</evidence>
<evidence type="ECO:0000313" key="6">
    <source>
        <dbReference type="Proteomes" id="UP000539957"/>
    </source>
</evidence>
<dbReference type="PANTHER" id="PTHR42760">
    <property type="entry name" value="SHORT-CHAIN DEHYDROGENASES/REDUCTASES FAMILY MEMBER"/>
    <property type="match status" value="1"/>
</dbReference>
<comment type="caution">
    <text evidence="5">The sequence shown here is derived from an EMBL/GenBank/DDBJ whole genome shotgun (WGS) entry which is preliminary data.</text>
</comment>
<comment type="similarity">
    <text evidence="1">Belongs to the short-chain dehydrogenases/reductases (SDR) family.</text>
</comment>
<dbReference type="PRINTS" id="PR00080">
    <property type="entry name" value="SDRFAMILY"/>
</dbReference>